<dbReference type="InterPro" id="IPR001173">
    <property type="entry name" value="Glyco_trans_2-like"/>
</dbReference>
<name>A0A7W6PXG3_9SPHN</name>
<feature type="domain" description="Glycosyltransferase 2-like" evidence="1">
    <location>
        <begin position="6"/>
        <end position="134"/>
    </location>
</feature>
<dbReference type="AlphaFoldDB" id="A0A7W6PXG3"/>
<dbReference type="Gene3D" id="3.90.550.10">
    <property type="entry name" value="Spore Coat Polysaccharide Biosynthesis Protein SpsA, Chain A"/>
    <property type="match status" value="1"/>
</dbReference>
<protein>
    <submittedName>
        <fullName evidence="2">Glycosyltransferase involved in cell wall biosynthesis</fullName>
    </submittedName>
</protein>
<evidence type="ECO:0000313" key="2">
    <source>
        <dbReference type="EMBL" id="MBB4149217.1"/>
    </source>
</evidence>
<dbReference type="InterPro" id="IPR050834">
    <property type="entry name" value="Glycosyltransf_2"/>
</dbReference>
<dbReference type="RefSeq" id="WP_188082842.1">
    <property type="nucleotide sequence ID" value="NZ_JACIEU010000011.1"/>
</dbReference>
<proteinExistence type="predicted"/>
<evidence type="ECO:0000313" key="3">
    <source>
        <dbReference type="Proteomes" id="UP000590524"/>
    </source>
</evidence>
<organism evidence="2 3">
    <name type="scientific">Sphingobium scionense</name>
    <dbReference type="NCBI Taxonomy" id="1404341"/>
    <lineage>
        <taxon>Bacteria</taxon>
        <taxon>Pseudomonadati</taxon>
        <taxon>Pseudomonadota</taxon>
        <taxon>Alphaproteobacteria</taxon>
        <taxon>Sphingomonadales</taxon>
        <taxon>Sphingomonadaceae</taxon>
        <taxon>Sphingobium</taxon>
    </lineage>
</organism>
<keyword evidence="2" id="KW-0808">Transferase</keyword>
<dbReference type="PANTHER" id="PTHR43685:SF11">
    <property type="entry name" value="GLYCOSYLTRANSFERASE TAGX-RELATED"/>
    <property type="match status" value="1"/>
</dbReference>
<dbReference type="Pfam" id="PF00535">
    <property type="entry name" value="Glycos_transf_2"/>
    <property type="match status" value="1"/>
</dbReference>
<dbReference type="Proteomes" id="UP000590524">
    <property type="component" value="Unassembled WGS sequence"/>
</dbReference>
<reference evidence="2 3" key="1">
    <citation type="submission" date="2020-08" db="EMBL/GenBank/DDBJ databases">
        <title>Genomic Encyclopedia of Type Strains, Phase IV (KMG-IV): sequencing the most valuable type-strain genomes for metagenomic binning, comparative biology and taxonomic classification.</title>
        <authorList>
            <person name="Goeker M."/>
        </authorList>
    </citation>
    <scope>NUCLEOTIDE SEQUENCE [LARGE SCALE GENOMIC DNA]</scope>
    <source>
        <strain evidence="2 3">DSM 19371</strain>
    </source>
</reference>
<dbReference type="SUPFAM" id="SSF53448">
    <property type="entry name" value="Nucleotide-diphospho-sugar transferases"/>
    <property type="match status" value="1"/>
</dbReference>
<keyword evidence="3" id="KW-1185">Reference proteome</keyword>
<dbReference type="GO" id="GO:0016740">
    <property type="term" value="F:transferase activity"/>
    <property type="evidence" value="ECO:0007669"/>
    <property type="project" value="UniProtKB-KW"/>
</dbReference>
<dbReference type="InterPro" id="IPR029044">
    <property type="entry name" value="Nucleotide-diphossugar_trans"/>
</dbReference>
<sequence length="314" mass="34985">MSLRLSVVMPLHEGQAYFDAALSSLPDDQSGLLEVIVLDSGKRSDCAAIALAHSGRLTIRYQHCPDVPSWTEKTNIAVRMARATHVAMLHQDDLWLPDRLDAVIRALDTASDAVLFLTAAYIVDEDGRRLGMWRCPLTARADWDGASVVERLLVQNFVALPSVVMPRDIWLRTGGLDEGLWYTPDWDLYMKAAMLGPVHYIAEPTVGFRIHSGSQTMQGSRSHADFRAQMEMVMNRYADRVHGAQASAVRRVAAASVRINGLLAEAMHGRKGALAIALVELLRLGPLHMPRYFRDSRIVERVLPRLRARLRSAT</sequence>
<evidence type="ECO:0000259" key="1">
    <source>
        <dbReference type="Pfam" id="PF00535"/>
    </source>
</evidence>
<dbReference type="EMBL" id="JACIEU010000011">
    <property type="protein sequence ID" value="MBB4149217.1"/>
    <property type="molecule type" value="Genomic_DNA"/>
</dbReference>
<comment type="caution">
    <text evidence="2">The sequence shown here is derived from an EMBL/GenBank/DDBJ whole genome shotgun (WGS) entry which is preliminary data.</text>
</comment>
<dbReference type="PANTHER" id="PTHR43685">
    <property type="entry name" value="GLYCOSYLTRANSFERASE"/>
    <property type="match status" value="1"/>
</dbReference>
<accession>A0A7W6PXG3</accession>
<gene>
    <name evidence="2" type="ORF">GGQ90_003006</name>
</gene>